<evidence type="ECO:0000313" key="2">
    <source>
        <dbReference type="Proteomes" id="UP000252255"/>
    </source>
</evidence>
<accession>A0A367X6T8</accession>
<dbReference type="AlphaFoldDB" id="A0A367X6T8"/>
<organism evidence="1 2">
    <name type="scientific">Thalassospira profundimaris</name>
    <dbReference type="NCBI Taxonomy" id="502049"/>
    <lineage>
        <taxon>Bacteria</taxon>
        <taxon>Pseudomonadati</taxon>
        <taxon>Pseudomonadota</taxon>
        <taxon>Alphaproteobacteria</taxon>
        <taxon>Rhodospirillales</taxon>
        <taxon>Thalassospiraceae</taxon>
        <taxon>Thalassospira</taxon>
    </lineage>
</organism>
<name>A0A367X6T8_9PROT</name>
<comment type="caution">
    <text evidence="1">The sequence shown here is derived from an EMBL/GenBank/DDBJ whole genome shotgun (WGS) entry which is preliminary data.</text>
</comment>
<proteinExistence type="predicted"/>
<protein>
    <submittedName>
        <fullName evidence="1">Uncharacterized protein</fullName>
    </submittedName>
</protein>
<sequence>MVAMCNSPKATPEYMGIFPDFAGKTFKLGIAINAIWGIFRNELQIKEKPDHTSDPVFCLTAISYR</sequence>
<dbReference type="Proteomes" id="UP000252255">
    <property type="component" value="Unassembled WGS sequence"/>
</dbReference>
<evidence type="ECO:0000313" key="1">
    <source>
        <dbReference type="EMBL" id="RCK49396.1"/>
    </source>
</evidence>
<reference evidence="1 2" key="1">
    <citation type="submission" date="2014-07" db="EMBL/GenBank/DDBJ databases">
        <title>Draft genome sequence of Thalassospira profundimaris PR54-5.</title>
        <authorList>
            <person name="Lai Q."/>
            <person name="Shao Z."/>
        </authorList>
    </citation>
    <scope>NUCLEOTIDE SEQUENCE [LARGE SCALE GENOMIC DNA]</scope>
    <source>
        <strain evidence="1 2">PR54-5</strain>
    </source>
</reference>
<gene>
    <name evidence="1" type="ORF">TH30_03535</name>
</gene>
<dbReference type="EMBL" id="JPWI01000001">
    <property type="protein sequence ID" value="RCK49396.1"/>
    <property type="molecule type" value="Genomic_DNA"/>
</dbReference>